<evidence type="ECO:0000313" key="2">
    <source>
        <dbReference type="Proteomes" id="UP001364890"/>
    </source>
</evidence>
<dbReference type="EMBL" id="JBAWSY010000002">
    <property type="protein sequence ID" value="MEI4768667.1"/>
    <property type="molecule type" value="Genomic_DNA"/>
</dbReference>
<keyword evidence="2" id="KW-1185">Reference proteome</keyword>
<proteinExistence type="predicted"/>
<dbReference type="InterPro" id="IPR031664">
    <property type="entry name" value="DUF5085"/>
</dbReference>
<name>A0ABU8F0Y3_9BACI</name>
<dbReference type="Proteomes" id="UP001364890">
    <property type="component" value="Unassembled WGS sequence"/>
</dbReference>
<protein>
    <submittedName>
        <fullName evidence="1">DUF5085 family protein</fullName>
    </submittedName>
</protein>
<evidence type="ECO:0000313" key="1">
    <source>
        <dbReference type="EMBL" id="MEI4768667.1"/>
    </source>
</evidence>
<dbReference type="Pfam" id="PF16895">
    <property type="entry name" value="DUF5085"/>
    <property type="match status" value="1"/>
</dbReference>
<accession>A0ABU8F0Y3</accession>
<comment type="caution">
    <text evidence="1">The sequence shown here is derived from an EMBL/GenBank/DDBJ whole genome shotgun (WGS) entry which is preliminary data.</text>
</comment>
<organism evidence="1 2">
    <name type="scientific">Psychrobacillus mangrovi</name>
    <dbReference type="NCBI Taxonomy" id="3117745"/>
    <lineage>
        <taxon>Bacteria</taxon>
        <taxon>Bacillati</taxon>
        <taxon>Bacillota</taxon>
        <taxon>Bacilli</taxon>
        <taxon>Bacillales</taxon>
        <taxon>Bacillaceae</taxon>
        <taxon>Psychrobacillus</taxon>
    </lineage>
</organism>
<sequence>MIVENHQIAYRNVASKLYNFLPEEIDIALKDFDTILTDHGFHPTGPIFFTIISDPTAEVMTAEIFLPIAESRFSLPKEEEVNFRSYFYVDNLLSTRIIDDFDAQSQVKYWELFDYMKEHNMTQKTPVFVQFKKTNSNRTYAEMSLGVL</sequence>
<dbReference type="RefSeq" id="WP_336496224.1">
    <property type="nucleotide sequence ID" value="NZ_JBAWSY010000002.1"/>
</dbReference>
<reference evidence="1 2" key="1">
    <citation type="submission" date="2024-01" db="EMBL/GenBank/DDBJ databases">
        <title>Seven novel Bacillus-like species.</title>
        <authorList>
            <person name="Liu G."/>
        </authorList>
    </citation>
    <scope>NUCLEOTIDE SEQUENCE [LARGE SCALE GENOMIC DNA]</scope>
    <source>
        <strain evidence="1 2">FJAT-51614</strain>
    </source>
</reference>
<gene>
    <name evidence="1" type="ORF">WAX74_03215</name>
</gene>